<dbReference type="SUPFAM" id="SSF48371">
    <property type="entry name" value="ARM repeat"/>
    <property type="match status" value="2"/>
</dbReference>
<feature type="repeat" description="ARM" evidence="2">
    <location>
        <begin position="429"/>
        <end position="471"/>
    </location>
</feature>
<dbReference type="GO" id="GO:0007155">
    <property type="term" value="P:cell adhesion"/>
    <property type="evidence" value="ECO:0007669"/>
    <property type="project" value="InterPro"/>
</dbReference>
<evidence type="ECO:0000256" key="3">
    <source>
        <dbReference type="SAM" id="MobiDB-lite"/>
    </source>
</evidence>
<keyword evidence="1" id="KW-0217">Developmental protein</keyword>
<dbReference type="AlphaFoldDB" id="A0A7E4ZVV8"/>
<reference evidence="5" key="2">
    <citation type="submission" date="2020-10" db="UniProtKB">
        <authorList>
            <consortium name="WormBaseParasite"/>
        </authorList>
    </citation>
    <scope>IDENTIFICATION</scope>
</reference>
<evidence type="ECO:0000256" key="1">
    <source>
        <dbReference type="ARBA" id="ARBA00022473"/>
    </source>
</evidence>
<evidence type="ECO:0000313" key="5">
    <source>
        <dbReference type="WBParaSite" id="Pan_g20724.t1"/>
    </source>
</evidence>
<dbReference type="InterPro" id="IPR000225">
    <property type="entry name" value="Armadillo"/>
</dbReference>
<feature type="compositionally biased region" description="Polar residues" evidence="3">
    <location>
        <begin position="684"/>
        <end position="694"/>
    </location>
</feature>
<evidence type="ECO:0000256" key="2">
    <source>
        <dbReference type="PROSITE-ProRule" id="PRU00259"/>
    </source>
</evidence>
<dbReference type="Gene3D" id="1.25.10.10">
    <property type="entry name" value="Leucine-rich Repeat Variant"/>
    <property type="match status" value="1"/>
</dbReference>
<dbReference type="SMART" id="SM00185">
    <property type="entry name" value="ARM"/>
    <property type="match status" value="5"/>
</dbReference>
<dbReference type="GO" id="GO:0045296">
    <property type="term" value="F:cadherin binding"/>
    <property type="evidence" value="ECO:0007669"/>
    <property type="project" value="InterPro"/>
</dbReference>
<name>A0A7E4ZVV8_PANRE</name>
<dbReference type="InterPro" id="IPR016024">
    <property type="entry name" value="ARM-type_fold"/>
</dbReference>
<dbReference type="WBParaSite" id="Pan_g20724.t1">
    <property type="protein sequence ID" value="Pan_g20724.t1"/>
    <property type="gene ID" value="Pan_g20724"/>
</dbReference>
<proteinExistence type="predicted"/>
<dbReference type="InterPro" id="IPR011989">
    <property type="entry name" value="ARM-like"/>
</dbReference>
<protein>
    <submittedName>
        <fullName evidence="5">Armadillo segment polarity protein</fullName>
    </submittedName>
</protein>
<keyword evidence="4" id="KW-1185">Reference proteome</keyword>
<reference evidence="4" key="1">
    <citation type="journal article" date="2013" name="Genetics">
        <title>The draft genome and transcriptome of Panagrellus redivivus are shaped by the harsh demands of a free-living lifestyle.</title>
        <authorList>
            <person name="Srinivasan J."/>
            <person name="Dillman A.R."/>
            <person name="Macchietto M.G."/>
            <person name="Heikkinen L."/>
            <person name="Lakso M."/>
            <person name="Fracchia K.M."/>
            <person name="Antoshechkin I."/>
            <person name="Mortazavi A."/>
            <person name="Wong G."/>
            <person name="Sternberg P.W."/>
        </authorList>
    </citation>
    <scope>NUCLEOTIDE SEQUENCE [LARGE SCALE GENOMIC DNA]</scope>
    <source>
        <strain evidence="4">MT8872</strain>
    </source>
</reference>
<feature type="compositionally biased region" description="Polar residues" evidence="3">
    <location>
        <begin position="668"/>
        <end position="677"/>
    </location>
</feature>
<feature type="region of interest" description="Disordered" evidence="3">
    <location>
        <begin position="668"/>
        <end position="694"/>
    </location>
</feature>
<dbReference type="Proteomes" id="UP000492821">
    <property type="component" value="Unassembled WGS sequence"/>
</dbReference>
<dbReference type="PROSITE" id="PS50176">
    <property type="entry name" value="ARM_REPEAT"/>
    <property type="match status" value="2"/>
</dbReference>
<dbReference type="InterPro" id="IPR013284">
    <property type="entry name" value="Beta-catenin"/>
</dbReference>
<dbReference type="PRINTS" id="PR01869">
    <property type="entry name" value="BCATNINFAMLY"/>
</dbReference>
<organism evidence="4 5">
    <name type="scientific">Panagrellus redivivus</name>
    <name type="common">Microworm</name>
    <dbReference type="NCBI Taxonomy" id="6233"/>
    <lineage>
        <taxon>Eukaryota</taxon>
        <taxon>Metazoa</taxon>
        <taxon>Ecdysozoa</taxon>
        <taxon>Nematoda</taxon>
        <taxon>Chromadorea</taxon>
        <taxon>Rhabditida</taxon>
        <taxon>Tylenchina</taxon>
        <taxon>Panagrolaimomorpha</taxon>
        <taxon>Panagrolaimoidea</taxon>
        <taxon>Panagrolaimidae</taxon>
        <taxon>Panagrellus</taxon>
    </lineage>
</organism>
<dbReference type="PANTHER" id="PTHR45976">
    <property type="entry name" value="ARMADILLO SEGMENT POLARITY PROTEIN"/>
    <property type="match status" value="1"/>
</dbReference>
<feature type="repeat" description="ARM" evidence="2">
    <location>
        <begin position="170"/>
        <end position="212"/>
    </location>
</feature>
<evidence type="ECO:0000313" key="4">
    <source>
        <dbReference type="Proteomes" id="UP000492821"/>
    </source>
</evidence>
<sequence>MVALPQYNGYNSDLSANDTAYVRKRSHHIRRIMFPDIEPDLPDEQDEPIPSGSSLSIIEMMAQPLADTKNAVVDLLHVQDDAEAAYRALPEWIQHLSHKDPSTVAYAAQMINGLTRHKQFIQQLANDQALINALVEALGRTKDERVHNAIMATLAKLSTREGCVSIFKSGGIPELVRMLRSPIRKTKQYAITTLHNLIKHVENSRPEVIACGGVEAFTPLLQEPDERVQALVADSLFYLLAEREQCQAPFLSLQGPHMLLFILAATKYERLIYAVVRVIRVIAAFPENKQALIEFGAFEELHHSMLKVQGPDFVPNNFIKAMLRLSDSAANLNTLTGLIVDLLKLLGHYNDTEILSWICGILSNLTCNNVVNKLTVCDPKNRGIQILAHTLHDYAYIEDITEPVLCTMRHCTIRHPAVVDAIDQVRTAGAFPSIMSLLATRRKPIVKAALGLVRNCSVSEINRKALIMETTTHGDTIASIAIEVLFESGQRNLDDIEDGVMTLESLEGAVGALKQLSKDPNIAREVYTHNGVISVLFNLLANERITRAEDELFMRELLGLIYCLTSTPSGVQAFESYDQLPRYIEPTLSSEFRAVRVYASMILKNMGLNDAINARRPGRTPTRGVDNRFQQHTNPAYNGDGWVDGLEPDEFNELYNYASVGDLHLDTLRNSNHGRQQNGHHAHSNSNAWYDTDL</sequence>
<accession>A0A7E4ZVV8</accession>